<dbReference type="InterPro" id="IPR012337">
    <property type="entry name" value="RNaseH-like_sf"/>
</dbReference>
<reference evidence="1" key="1">
    <citation type="submission" date="2021-01" db="EMBL/GenBank/DDBJ databases">
        <authorList>
            <person name="Corre E."/>
            <person name="Pelletier E."/>
            <person name="Niang G."/>
            <person name="Scheremetjew M."/>
            <person name="Finn R."/>
            <person name="Kale V."/>
            <person name="Holt S."/>
            <person name="Cochrane G."/>
            <person name="Meng A."/>
            <person name="Brown T."/>
            <person name="Cohen L."/>
        </authorList>
    </citation>
    <scope>NUCLEOTIDE SEQUENCE</scope>
    <source>
        <strain evidence="1">CCMP1594</strain>
    </source>
</reference>
<dbReference type="AlphaFoldDB" id="A0A7S4GE83"/>
<dbReference type="SUPFAM" id="SSF53098">
    <property type="entry name" value="Ribonuclease H-like"/>
    <property type="match status" value="1"/>
</dbReference>
<protein>
    <recommendedName>
        <fullName evidence="2">HAT C-terminal dimerisation domain-containing protein</fullName>
    </recommendedName>
</protein>
<evidence type="ECO:0008006" key="2">
    <source>
        <dbReference type="Google" id="ProtNLM"/>
    </source>
</evidence>
<dbReference type="EMBL" id="HBJA01132511">
    <property type="protein sequence ID" value="CAE0834233.1"/>
    <property type="molecule type" value="Transcribed_RNA"/>
</dbReference>
<gene>
    <name evidence="1" type="ORF">EGYM00163_LOCUS45533</name>
</gene>
<sequence length="314" mass="35804">MVVGLMDIAHALKVAEQRLQPHDISFVERGPIVSDLLQVLRHDVKQGEHFSALEKSLRQEGGSCTFRGITLTKGGTVLESLKKIRAALVDEIEKRLFNREILDKLGWLDVNEWPQDDNLTSHGKADLEAIFEHWKRRFSQLTWETICTEFEQIKVIFRTHLKLLNSRQFWSSIVCQKGQFPQFHILLRATLALTPSDAAVEQAFSRFTALLAPQRLSLSTKLVEQFMILALDALPWGKYDYQPVWSLVSNNERRARFRKARADQGGKHASHKRKTTQEARTILDAASGLCDVLCEVLFRSPSLRGGRVRIAKPP</sequence>
<proteinExistence type="predicted"/>
<evidence type="ECO:0000313" key="1">
    <source>
        <dbReference type="EMBL" id="CAE0834233.1"/>
    </source>
</evidence>
<name>A0A7S4GE83_9EUGL</name>
<accession>A0A7S4GE83</accession>
<organism evidence="1">
    <name type="scientific">Eutreptiella gymnastica</name>
    <dbReference type="NCBI Taxonomy" id="73025"/>
    <lineage>
        <taxon>Eukaryota</taxon>
        <taxon>Discoba</taxon>
        <taxon>Euglenozoa</taxon>
        <taxon>Euglenida</taxon>
        <taxon>Spirocuta</taxon>
        <taxon>Euglenophyceae</taxon>
        <taxon>Eutreptiales</taxon>
        <taxon>Eutreptiaceae</taxon>
        <taxon>Eutreptiella</taxon>
    </lineage>
</organism>